<keyword evidence="3 6" id="KW-0694">RNA-binding</keyword>
<accession>W8VJW1</accession>
<feature type="domain" description="RNA-binding S4" evidence="7">
    <location>
        <begin position="177"/>
        <end position="238"/>
    </location>
</feature>
<dbReference type="GO" id="GO:0015935">
    <property type="term" value="C:small ribosomal subunit"/>
    <property type="evidence" value="ECO:0007669"/>
    <property type="project" value="TreeGrafter"/>
</dbReference>
<dbReference type="InterPro" id="IPR002942">
    <property type="entry name" value="S4_RNA-bd"/>
</dbReference>
<evidence type="ECO:0000313" key="8">
    <source>
        <dbReference type="EMBL" id="BAO51980.1"/>
    </source>
</evidence>
<evidence type="ECO:0000256" key="2">
    <source>
        <dbReference type="ARBA" id="ARBA00022730"/>
    </source>
</evidence>
<dbReference type="InterPro" id="IPR022801">
    <property type="entry name" value="Ribosomal_uS4"/>
</dbReference>
<organism evidence="8">
    <name type="scientific">Tsukubamonas globosa</name>
    <dbReference type="NCBI Taxonomy" id="875863"/>
    <lineage>
        <taxon>Eukaryota</taxon>
        <taxon>Discoba</taxon>
        <taxon>Tsukubamonadida</taxon>
        <taxon>Tsukubamonadidae</taxon>
        <taxon>Tsukubamonas</taxon>
    </lineage>
</organism>
<dbReference type="PROSITE" id="PS50889">
    <property type="entry name" value="S4"/>
    <property type="match status" value="1"/>
</dbReference>
<evidence type="ECO:0000256" key="4">
    <source>
        <dbReference type="ARBA" id="ARBA00022980"/>
    </source>
</evidence>
<dbReference type="GO" id="GO:0042274">
    <property type="term" value="P:ribosomal small subunit biogenesis"/>
    <property type="evidence" value="ECO:0007669"/>
    <property type="project" value="TreeGrafter"/>
</dbReference>
<evidence type="ECO:0000256" key="6">
    <source>
        <dbReference type="PROSITE-ProRule" id="PRU00182"/>
    </source>
</evidence>
<dbReference type="EMBL" id="AB854048">
    <property type="protein sequence ID" value="BAO51980.1"/>
    <property type="molecule type" value="Genomic_DNA"/>
</dbReference>
<comment type="similarity">
    <text evidence="1">Belongs to the universal ribosomal protein uS4 family.</text>
</comment>
<dbReference type="PANTHER" id="PTHR11831">
    <property type="entry name" value="30S 40S RIBOSOMAL PROTEIN"/>
    <property type="match status" value="1"/>
</dbReference>
<dbReference type="InterPro" id="IPR036986">
    <property type="entry name" value="S4_RNA-bd_sf"/>
</dbReference>
<dbReference type="SUPFAM" id="SSF55174">
    <property type="entry name" value="Alpha-L RNA-binding motif"/>
    <property type="match status" value="1"/>
</dbReference>
<keyword evidence="8" id="KW-0496">Mitochondrion</keyword>
<proteinExistence type="inferred from homology"/>
<dbReference type="AlphaFoldDB" id="W8VJW1"/>
<keyword evidence="5" id="KW-0687">Ribonucleoprotein</keyword>
<dbReference type="CDD" id="cd00165">
    <property type="entry name" value="S4"/>
    <property type="match status" value="1"/>
</dbReference>
<protein>
    <submittedName>
        <fullName evidence="8">Ribosomal protein S4</fullName>
    </submittedName>
</protein>
<dbReference type="Pfam" id="PF01479">
    <property type="entry name" value="S4"/>
    <property type="match status" value="1"/>
</dbReference>
<keyword evidence="4 8" id="KW-0689">Ribosomal protein</keyword>
<evidence type="ECO:0000259" key="7">
    <source>
        <dbReference type="SMART" id="SM00363"/>
    </source>
</evidence>
<dbReference type="GO" id="GO:0003735">
    <property type="term" value="F:structural constituent of ribosome"/>
    <property type="evidence" value="ECO:0007669"/>
    <property type="project" value="TreeGrafter"/>
</dbReference>
<dbReference type="SMART" id="SM00363">
    <property type="entry name" value="S4"/>
    <property type="match status" value="1"/>
</dbReference>
<sequence length="337" mass="39424">MTKIKSSKYKVLRQHYIDLWNSDKRGVKVLRRILLLRIFMHVLESKRWLLKQINSGRSMYRLNLYISQRLERMLQFIPDTYIDLNTKTRIFKYIKRKSVRRFGSLDRTFLDLIRILEKQKDGGTSRYTSFRVFFRRKQLLQSYYGNVTLRWLRKVVRTYKLTIPESPKPTLPSLLESRLDNVIHNLGATASIFQAQQLINHGVVRVNNCLQRTTNVLVEPGDIISSISFGRTASSKIDILSNLFDLHYLFKVESQSSSKKGSVQYHKSLNPFVTKSDTDSRSICYFSVFSYTASSTTDLPLVSHGSLFPAWDILEQTARYKKLKTSTFLLEIFTLFT</sequence>
<evidence type="ECO:0000256" key="3">
    <source>
        <dbReference type="ARBA" id="ARBA00022884"/>
    </source>
</evidence>
<geneLocation type="mitochondrion" evidence="8"/>
<dbReference type="RefSeq" id="YP_009004138.1">
    <property type="nucleotide sequence ID" value="NC_023545.1"/>
</dbReference>
<evidence type="ECO:0000256" key="1">
    <source>
        <dbReference type="ARBA" id="ARBA00007465"/>
    </source>
</evidence>
<gene>
    <name evidence="8" type="primary">rps4</name>
</gene>
<dbReference type="Gene3D" id="1.10.1050.10">
    <property type="entry name" value="Ribosomal Protein S4 Delta 41, Chain A, domain 1"/>
    <property type="match status" value="1"/>
</dbReference>
<dbReference type="PANTHER" id="PTHR11831:SF4">
    <property type="entry name" value="SMALL RIBOSOMAL SUBUNIT PROTEIN US4M"/>
    <property type="match status" value="1"/>
</dbReference>
<dbReference type="GO" id="GO:0019843">
    <property type="term" value="F:rRNA binding"/>
    <property type="evidence" value="ECO:0007669"/>
    <property type="project" value="UniProtKB-KW"/>
</dbReference>
<keyword evidence="2" id="KW-0699">rRNA-binding</keyword>
<dbReference type="GeneID" id="18490823"/>
<dbReference type="Gene3D" id="3.10.290.10">
    <property type="entry name" value="RNA-binding S4 domain"/>
    <property type="match status" value="1"/>
</dbReference>
<evidence type="ECO:0000256" key="5">
    <source>
        <dbReference type="ARBA" id="ARBA00023274"/>
    </source>
</evidence>
<reference evidence="8" key="1">
    <citation type="journal article" date="2014" name="Genome Biol. Evol.">
        <title>Gene Content Evolution in Discobid Mitochondria Deduced from the Phylogenetic Position and Complete Mitochondrial Genome of Tsukubamonas globosa.</title>
        <authorList>
            <person name="Kamikawa R."/>
            <person name="Kolisko M."/>
            <person name="Nishimura Y."/>
            <person name="Yabuki A."/>
            <person name="Brown M.W."/>
            <person name="Ishikawa S.A."/>
            <person name="Ishida K."/>
            <person name="Roger A.J."/>
            <person name="Hashimoto T."/>
            <person name="Inagaki Y."/>
        </authorList>
    </citation>
    <scope>NUCLEOTIDE SEQUENCE</scope>
</reference>
<name>W8VJW1_9EUKA</name>